<dbReference type="GO" id="GO:0051537">
    <property type="term" value="F:2 iron, 2 sulfur cluster binding"/>
    <property type="evidence" value="ECO:0007669"/>
    <property type="project" value="InterPro"/>
</dbReference>
<dbReference type="PANTHER" id="PTHR21496:SF0">
    <property type="entry name" value="RIESKE DOMAIN-CONTAINING PROTEIN"/>
    <property type="match status" value="1"/>
</dbReference>
<dbReference type="SUPFAM" id="SSF50022">
    <property type="entry name" value="ISP domain"/>
    <property type="match status" value="1"/>
</dbReference>
<evidence type="ECO:0000313" key="4">
    <source>
        <dbReference type="Proteomes" id="UP000244803"/>
    </source>
</evidence>
<feature type="domain" description="Soluble Rieske-type ferredoxin" evidence="2">
    <location>
        <begin position="43"/>
        <end position="151"/>
    </location>
</feature>
<dbReference type="EMBL" id="CP056065">
    <property type="protein sequence ID" value="UKJ87806.1"/>
    <property type="molecule type" value="Genomic_DNA"/>
</dbReference>
<reference evidence="3" key="1">
    <citation type="submission" date="2022-07" db="EMBL/GenBank/DDBJ databases">
        <title>Evaluation of T. orientalis genome assembly methods using nanopore sequencing and analysis of variation between genomes.</title>
        <authorList>
            <person name="Yam J."/>
            <person name="Micallef M.L."/>
            <person name="Liu M."/>
            <person name="Djordjevic S.P."/>
            <person name="Bogema D.R."/>
            <person name="Jenkins C."/>
        </authorList>
    </citation>
    <scope>NUCLEOTIDE SEQUENCE</scope>
    <source>
        <strain evidence="3">Fish Creek</strain>
    </source>
</reference>
<protein>
    <recommendedName>
        <fullName evidence="2">Soluble Rieske-type ferredoxin domain-containing protein</fullName>
    </recommendedName>
</protein>
<dbReference type="OrthoDB" id="426882at2759"/>
<accession>A0A976M3R1</accession>
<dbReference type="Pfam" id="PF22543">
    <property type="entry name" value="Rieske_4"/>
    <property type="match status" value="1"/>
</dbReference>
<dbReference type="InterPro" id="IPR054716">
    <property type="entry name" value="Sol_Rieske_ferrdox_dom"/>
</dbReference>
<name>A0A976M3R1_THEOR</name>
<dbReference type="Proteomes" id="UP000244803">
    <property type="component" value="Chromosome 1"/>
</dbReference>
<evidence type="ECO:0000313" key="3">
    <source>
        <dbReference type="EMBL" id="UKJ87806.1"/>
    </source>
</evidence>
<sequence>MVEEFHSVGSASFVDRPKRVVVSGRKGKQAELQFPSLFTANGLNACVVVVWHYKGCFYATDANCYHSAGALERHEEDIEEICNQPCIRCPQHKYIISITTGESFYEAVEIVLDKETNRRKIQSLGWKSKGIMQRTHNVKVEKGNVYIQLSDLSETLPSDQYAYL</sequence>
<dbReference type="Gene3D" id="2.102.10.10">
    <property type="entry name" value="Rieske [2Fe-2S] iron-sulphur domain"/>
    <property type="match status" value="1"/>
</dbReference>
<comment type="cofactor">
    <cofactor evidence="1">
        <name>[2Fe-2S] cluster</name>
        <dbReference type="ChEBI" id="CHEBI:190135"/>
    </cofactor>
</comment>
<dbReference type="AlphaFoldDB" id="A0A976M3R1"/>
<gene>
    <name evidence="3" type="ORF">MACJ_000246</name>
</gene>
<evidence type="ECO:0000259" key="2">
    <source>
        <dbReference type="Pfam" id="PF22543"/>
    </source>
</evidence>
<proteinExistence type="predicted"/>
<dbReference type="PANTHER" id="PTHR21496">
    <property type="entry name" value="FERREDOXIN-RELATED"/>
    <property type="match status" value="1"/>
</dbReference>
<organism evidence="3 4">
    <name type="scientific">Theileria orientalis</name>
    <dbReference type="NCBI Taxonomy" id="68886"/>
    <lineage>
        <taxon>Eukaryota</taxon>
        <taxon>Sar</taxon>
        <taxon>Alveolata</taxon>
        <taxon>Apicomplexa</taxon>
        <taxon>Aconoidasida</taxon>
        <taxon>Piroplasmida</taxon>
        <taxon>Theileriidae</taxon>
        <taxon>Theileria</taxon>
    </lineage>
</organism>
<evidence type="ECO:0000256" key="1">
    <source>
        <dbReference type="ARBA" id="ARBA00034078"/>
    </source>
</evidence>
<dbReference type="InterPro" id="IPR036922">
    <property type="entry name" value="Rieske_2Fe-2S_sf"/>
</dbReference>